<proteinExistence type="predicted"/>
<accession>A0A2P2J4N2</accession>
<keyword evidence="1" id="KW-1133">Transmembrane helix</keyword>
<dbReference type="EMBL" id="GGEC01007953">
    <property type="protein sequence ID" value="MBW88436.1"/>
    <property type="molecule type" value="Transcribed_RNA"/>
</dbReference>
<evidence type="ECO:0000313" key="2">
    <source>
        <dbReference type="EMBL" id="MBW88436.1"/>
    </source>
</evidence>
<name>A0A2P2J4N2_RHIMU</name>
<keyword evidence="1" id="KW-0812">Transmembrane</keyword>
<evidence type="ECO:0000256" key="1">
    <source>
        <dbReference type="SAM" id="Phobius"/>
    </source>
</evidence>
<feature type="transmembrane region" description="Helical" evidence="1">
    <location>
        <begin position="38"/>
        <end position="58"/>
    </location>
</feature>
<organism evidence="2">
    <name type="scientific">Rhizophora mucronata</name>
    <name type="common">Asiatic mangrove</name>
    <dbReference type="NCBI Taxonomy" id="61149"/>
    <lineage>
        <taxon>Eukaryota</taxon>
        <taxon>Viridiplantae</taxon>
        <taxon>Streptophyta</taxon>
        <taxon>Embryophyta</taxon>
        <taxon>Tracheophyta</taxon>
        <taxon>Spermatophyta</taxon>
        <taxon>Magnoliopsida</taxon>
        <taxon>eudicotyledons</taxon>
        <taxon>Gunneridae</taxon>
        <taxon>Pentapetalae</taxon>
        <taxon>rosids</taxon>
        <taxon>fabids</taxon>
        <taxon>Malpighiales</taxon>
        <taxon>Rhizophoraceae</taxon>
        <taxon>Rhizophora</taxon>
    </lineage>
</organism>
<keyword evidence="1" id="KW-0472">Membrane</keyword>
<protein>
    <submittedName>
        <fullName evidence="2">Uncharacterized protein</fullName>
    </submittedName>
</protein>
<sequence>MPFIPSWSMWQSRWIHVGGPGAGVLDEENPEKERQGCWCCLSATVFVVLALLFVTLFWPSSMRSRECSGALGILHCHLLLKQHLHQLFIFCPFLRVTF</sequence>
<dbReference type="AlphaFoldDB" id="A0A2P2J4N2"/>
<reference evidence="2" key="1">
    <citation type="submission" date="2018-02" db="EMBL/GenBank/DDBJ databases">
        <title>Rhizophora mucronata_Transcriptome.</title>
        <authorList>
            <person name="Meera S.P."/>
            <person name="Sreeshan A."/>
            <person name="Augustine A."/>
        </authorList>
    </citation>
    <scope>NUCLEOTIDE SEQUENCE</scope>
    <source>
        <tissue evidence="2">Leaf</tissue>
    </source>
</reference>